<keyword evidence="1" id="KW-0812">Transmembrane</keyword>
<gene>
    <name evidence="2" type="ORF">CLV60_103412</name>
</gene>
<keyword evidence="1" id="KW-1133">Transmembrane helix</keyword>
<keyword evidence="1" id="KW-0472">Membrane</keyword>
<reference evidence="2 3" key="1">
    <citation type="submission" date="2018-03" db="EMBL/GenBank/DDBJ databases">
        <title>Genomic Encyclopedia of Archaeal and Bacterial Type Strains, Phase II (KMG-II): from individual species to whole genera.</title>
        <authorList>
            <person name="Goeker M."/>
        </authorList>
    </citation>
    <scope>NUCLEOTIDE SEQUENCE [LARGE SCALE GENOMIC DNA]</scope>
    <source>
        <strain evidence="2 3">DSM 29057</strain>
    </source>
</reference>
<evidence type="ECO:0000256" key="1">
    <source>
        <dbReference type="SAM" id="Phobius"/>
    </source>
</evidence>
<dbReference type="EMBL" id="PYAS01000003">
    <property type="protein sequence ID" value="PSL31546.1"/>
    <property type="molecule type" value="Genomic_DNA"/>
</dbReference>
<proteinExistence type="predicted"/>
<accession>A0A2P8GC46</accession>
<feature type="transmembrane region" description="Helical" evidence="1">
    <location>
        <begin position="9"/>
        <end position="26"/>
    </location>
</feature>
<name>A0A2P8GC46_9BACT</name>
<dbReference type="AlphaFoldDB" id="A0A2P8GC46"/>
<sequence length="151" mass="16819">MSLRNLKGVAYLCVFISIVCIISALSKSNSATVDHTFVKTDDVGGTGGDVPAIRALNGLVQANFLDRDYYEASSIETSSGLRIYANYNKKHQALFIGTADGWSFFYYATPAELNMIADHSIPAHKLHEFLRPFPEERLDEIPTRSRSWSLL</sequence>
<protein>
    <submittedName>
        <fullName evidence="2">Uncharacterized protein</fullName>
    </submittedName>
</protein>
<evidence type="ECO:0000313" key="3">
    <source>
        <dbReference type="Proteomes" id="UP000241964"/>
    </source>
</evidence>
<keyword evidence="3" id="KW-1185">Reference proteome</keyword>
<dbReference type="Proteomes" id="UP000241964">
    <property type="component" value="Unassembled WGS sequence"/>
</dbReference>
<dbReference type="RefSeq" id="WP_146151534.1">
    <property type="nucleotide sequence ID" value="NZ_PYAS01000003.1"/>
</dbReference>
<comment type="caution">
    <text evidence="2">The sequence shown here is derived from an EMBL/GenBank/DDBJ whole genome shotgun (WGS) entry which is preliminary data.</text>
</comment>
<organism evidence="2 3">
    <name type="scientific">Dyadobacter jiangsuensis</name>
    <dbReference type="NCBI Taxonomy" id="1591085"/>
    <lineage>
        <taxon>Bacteria</taxon>
        <taxon>Pseudomonadati</taxon>
        <taxon>Bacteroidota</taxon>
        <taxon>Cytophagia</taxon>
        <taxon>Cytophagales</taxon>
        <taxon>Spirosomataceae</taxon>
        <taxon>Dyadobacter</taxon>
    </lineage>
</organism>
<evidence type="ECO:0000313" key="2">
    <source>
        <dbReference type="EMBL" id="PSL31546.1"/>
    </source>
</evidence>